<evidence type="ECO:0000256" key="5">
    <source>
        <dbReference type="ARBA" id="ARBA00022679"/>
    </source>
</evidence>
<feature type="signal peptide" evidence="10">
    <location>
        <begin position="1"/>
        <end position="28"/>
    </location>
</feature>
<dbReference type="PANTHER" id="PTHR12283">
    <property type="entry name" value="GLUTAMINYL-PEPTIDE CYCLOTRANSFERASE"/>
    <property type="match status" value="1"/>
</dbReference>
<dbReference type="PANTHER" id="PTHR12283:SF6">
    <property type="entry name" value="GLUTAMINYL-PEPTIDE CYCLOTRANSFERASE-RELATED"/>
    <property type="match status" value="1"/>
</dbReference>
<dbReference type="EMBL" id="MU129162">
    <property type="protein sequence ID" value="KAF9505300.1"/>
    <property type="molecule type" value="Genomic_DNA"/>
</dbReference>
<keyword evidence="13" id="KW-1185">Reference proteome</keyword>
<dbReference type="GO" id="GO:0008270">
    <property type="term" value="F:zinc ion binding"/>
    <property type="evidence" value="ECO:0007669"/>
    <property type="project" value="TreeGrafter"/>
</dbReference>
<keyword evidence="10" id="KW-0732">Signal</keyword>
<dbReference type="InterPro" id="IPR007484">
    <property type="entry name" value="Peptidase_M28"/>
</dbReference>
<evidence type="ECO:0000313" key="12">
    <source>
        <dbReference type="EMBL" id="KAF9505300.1"/>
    </source>
</evidence>
<evidence type="ECO:0000256" key="10">
    <source>
        <dbReference type="RuleBase" id="RU361240"/>
    </source>
</evidence>
<dbReference type="GO" id="GO:0005576">
    <property type="term" value="C:extracellular region"/>
    <property type="evidence" value="ECO:0007669"/>
    <property type="project" value="UniProtKB-SubCell"/>
</dbReference>
<evidence type="ECO:0000256" key="2">
    <source>
        <dbReference type="ARBA" id="ARBA00004613"/>
    </source>
</evidence>
<keyword evidence="4" id="KW-0964">Secreted</keyword>
<evidence type="ECO:0000256" key="6">
    <source>
        <dbReference type="ARBA" id="ARBA00022723"/>
    </source>
</evidence>
<protein>
    <recommendedName>
        <fullName evidence="10">Peptide hydrolase</fullName>
        <ecNumber evidence="10">3.4.-.-</ecNumber>
    </recommendedName>
</protein>
<evidence type="ECO:0000256" key="8">
    <source>
        <dbReference type="ARBA" id="ARBA00023157"/>
    </source>
</evidence>
<reference evidence="12" key="1">
    <citation type="journal article" date="2020" name="Nat. Commun.">
        <title>Large-scale genome sequencing of mycorrhizal fungi provides insights into the early evolution of symbiotic traits.</title>
        <authorList>
            <person name="Miyauchi S."/>
            <person name="Kiss E."/>
            <person name="Kuo A."/>
            <person name="Drula E."/>
            <person name="Kohler A."/>
            <person name="Sanchez-Garcia M."/>
            <person name="Morin E."/>
            <person name="Andreopoulos B."/>
            <person name="Barry K.W."/>
            <person name="Bonito G."/>
            <person name="Buee M."/>
            <person name="Carver A."/>
            <person name="Chen C."/>
            <person name="Cichocki N."/>
            <person name="Clum A."/>
            <person name="Culley D."/>
            <person name="Crous P.W."/>
            <person name="Fauchery L."/>
            <person name="Girlanda M."/>
            <person name="Hayes R.D."/>
            <person name="Keri Z."/>
            <person name="LaButti K."/>
            <person name="Lipzen A."/>
            <person name="Lombard V."/>
            <person name="Magnuson J."/>
            <person name="Maillard F."/>
            <person name="Murat C."/>
            <person name="Nolan M."/>
            <person name="Ohm R.A."/>
            <person name="Pangilinan J."/>
            <person name="Pereira M.F."/>
            <person name="Perotto S."/>
            <person name="Peter M."/>
            <person name="Pfister S."/>
            <person name="Riley R."/>
            <person name="Sitrit Y."/>
            <person name="Stielow J.B."/>
            <person name="Szollosi G."/>
            <person name="Zifcakova L."/>
            <person name="Stursova M."/>
            <person name="Spatafora J.W."/>
            <person name="Tedersoo L."/>
            <person name="Vaario L.M."/>
            <person name="Yamada A."/>
            <person name="Yan M."/>
            <person name="Wang P."/>
            <person name="Xu J."/>
            <person name="Bruns T."/>
            <person name="Baldrian P."/>
            <person name="Vilgalys R."/>
            <person name="Dunand C."/>
            <person name="Henrissat B."/>
            <person name="Grigoriev I.V."/>
            <person name="Hibbett D."/>
            <person name="Nagy L.G."/>
            <person name="Martin F.M."/>
        </authorList>
    </citation>
    <scope>NUCLEOTIDE SEQUENCE</scope>
    <source>
        <strain evidence="12">UP504</strain>
    </source>
</reference>
<dbReference type="Pfam" id="PF04389">
    <property type="entry name" value="Peptidase_M28"/>
    <property type="match status" value="1"/>
</dbReference>
<keyword evidence="5" id="KW-0808">Transferase</keyword>
<dbReference type="SUPFAM" id="SSF53187">
    <property type="entry name" value="Zn-dependent exopeptidases"/>
    <property type="match status" value="1"/>
</dbReference>
<dbReference type="AlphaFoldDB" id="A0A9P6DP48"/>
<comment type="subcellular location">
    <subcellularLocation>
        <location evidence="2">Secreted</location>
    </subcellularLocation>
</comment>
<evidence type="ECO:0000259" key="11">
    <source>
        <dbReference type="Pfam" id="PF04389"/>
    </source>
</evidence>
<gene>
    <name evidence="12" type="ORF">BS47DRAFT_1306889</name>
</gene>
<dbReference type="Proteomes" id="UP000886523">
    <property type="component" value="Unassembled WGS sequence"/>
</dbReference>
<proteinExistence type="inferred from homology"/>
<keyword evidence="6 10" id="KW-0479">Metal-binding</keyword>
<evidence type="ECO:0000256" key="1">
    <source>
        <dbReference type="ARBA" id="ARBA00000001"/>
    </source>
</evidence>
<comment type="similarity">
    <text evidence="10">Belongs to the peptidase M28 family.</text>
</comment>
<keyword evidence="7 10" id="KW-0862">Zinc</keyword>
<dbReference type="GO" id="GO:0016603">
    <property type="term" value="F:glutaminyl-peptide cyclotransferase activity"/>
    <property type="evidence" value="ECO:0007669"/>
    <property type="project" value="UniProtKB-EC"/>
</dbReference>
<comment type="similarity">
    <text evidence="3">Belongs to the glutaminyl-peptide cyclotransferase family.</text>
</comment>
<comment type="catalytic activity">
    <reaction evidence="1">
        <text>N-terminal L-glutaminyl-[peptide] = N-terminal 5-oxo-L-prolyl-[peptide] + NH4(+)</text>
        <dbReference type="Rhea" id="RHEA:23652"/>
        <dbReference type="Rhea" id="RHEA-COMP:11736"/>
        <dbReference type="Rhea" id="RHEA-COMP:11846"/>
        <dbReference type="ChEBI" id="CHEBI:28938"/>
        <dbReference type="ChEBI" id="CHEBI:64722"/>
        <dbReference type="ChEBI" id="CHEBI:87215"/>
        <dbReference type="EC" id="2.3.2.5"/>
    </reaction>
</comment>
<keyword evidence="10" id="KW-0645">Protease</keyword>
<evidence type="ECO:0000256" key="4">
    <source>
        <dbReference type="ARBA" id="ARBA00022525"/>
    </source>
</evidence>
<evidence type="ECO:0000313" key="13">
    <source>
        <dbReference type="Proteomes" id="UP000886523"/>
    </source>
</evidence>
<keyword evidence="8" id="KW-1015">Disulfide bond</keyword>
<evidence type="ECO:0000256" key="9">
    <source>
        <dbReference type="ARBA" id="ARBA00023315"/>
    </source>
</evidence>
<organism evidence="12 13">
    <name type="scientific">Hydnum rufescens UP504</name>
    <dbReference type="NCBI Taxonomy" id="1448309"/>
    <lineage>
        <taxon>Eukaryota</taxon>
        <taxon>Fungi</taxon>
        <taxon>Dikarya</taxon>
        <taxon>Basidiomycota</taxon>
        <taxon>Agaricomycotina</taxon>
        <taxon>Agaricomycetes</taxon>
        <taxon>Cantharellales</taxon>
        <taxon>Hydnaceae</taxon>
        <taxon>Hydnum</taxon>
    </lineage>
</organism>
<dbReference type="Gene3D" id="3.40.630.10">
    <property type="entry name" value="Zn peptidases"/>
    <property type="match status" value="1"/>
</dbReference>
<keyword evidence="10" id="KW-0378">Hydrolase</keyword>
<feature type="domain" description="Peptidase M28" evidence="11">
    <location>
        <begin position="114"/>
        <end position="370"/>
    </location>
</feature>
<accession>A0A9P6DP48</accession>
<dbReference type="GO" id="GO:0008233">
    <property type="term" value="F:peptidase activity"/>
    <property type="evidence" value="ECO:0007669"/>
    <property type="project" value="UniProtKB-KW"/>
</dbReference>
<feature type="chain" id="PRO_5040538112" description="Peptide hydrolase" evidence="10">
    <location>
        <begin position="29"/>
        <end position="404"/>
    </location>
</feature>
<evidence type="ECO:0000256" key="7">
    <source>
        <dbReference type="ARBA" id="ARBA00022833"/>
    </source>
</evidence>
<dbReference type="OrthoDB" id="3907302at2759"/>
<dbReference type="CDD" id="cd03880">
    <property type="entry name" value="M28_QC_like"/>
    <property type="match status" value="1"/>
</dbReference>
<dbReference type="InterPro" id="IPR037457">
    <property type="entry name" value="M28_QC"/>
</dbReference>
<comment type="caution">
    <text evidence="12">The sequence shown here is derived from an EMBL/GenBank/DDBJ whole genome shotgun (WGS) entry which is preliminary data.</text>
</comment>
<evidence type="ECO:0000256" key="3">
    <source>
        <dbReference type="ARBA" id="ARBA00006014"/>
    </source>
</evidence>
<keyword evidence="9" id="KW-0012">Acyltransferase</keyword>
<dbReference type="GO" id="GO:0006508">
    <property type="term" value="P:proteolysis"/>
    <property type="evidence" value="ECO:0007669"/>
    <property type="project" value="UniProtKB-KW"/>
</dbReference>
<dbReference type="InterPro" id="IPR040234">
    <property type="entry name" value="QC/QCL"/>
</dbReference>
<sequence>MCGLFTLHPLSLLLGCLLLVVSILSVEGHGRRSISQLTPKELNTLVSSLNASQSVDPVSSFSHLSKILIPRSPGTANSTLVRNYILTTLRALKWHIEEDSFDASTPYGTKTFTNVIATKDPGAPFKFVLSAHYDSKFFPSHPKNQFVGATDSAAPCAMLLDLAQALDPLLDRRTERFVAGEDDEDANPAAYTTLQLIFFDGEEAYKEWSATDSTYGSRHLAEKWSKTYVQANPRQRLYAPASVLSTIEHLVLLDLLGAPAPRVHSFFPSTAWLFDALISAESRLQHAGFLANSNARGPEKKPKSFFTTRKPTDGQNVLGWIDDDHMPFLKRGVNILHLIATPFPAVWHTVKDDATALDLPTMRKWNLILRVFTAEYLGLRPEVPSSKEVDPTPRTELVRTALDI</sequence>
<dbReference type="EC" id="3.4.-.-" evidence="10"/>
<dbReference type="FunFam" id="3.40.630.10:FF:000029">
    <property type="entry name" value="Glutaminyl-peptide cyclotransferase"/>
    <property type="match status" value="1"/>
</dbReference>
<name>A0A9P6DP48_9AGAM</name>